<organism evidence="1 2">
    <name type="scientific">Smallanthus sonchifolius</name>
    <dbReference type="NCBI Taxonomy" id="185202"/>
    <lineage>
        <taxon>Eukaryota</taxon>
        <taxon>Viridiplantae</taxon>
        <taxon>Streptophyta</taxon>
        <taxon>Embryophyta</taxon>
        <taxon>Tracheophyta</taxon>
        <taxon>Spermatophyta</taxon>
        <taxon>Magnoliopsida</taxon>
        <taxon>eudicotyledons</taxon>
        <taxon>Gunneridae</taxon>
        <taxon>Pentapetalae</taxon>
        <taxon>asterids</taxon>
        <taxon>campanulids</taxon>
        <taxon>Asterales</taxon>
        <taxon>Asteraceae</taxon>
        <taxon>Asteroideae</taxon>
        <taxon>Heliantheae alliance</taxon>
        <taxon>Millerieae</taxon>
        <taxon>Smallanthus</taxon>
    </lineage>
</organism>
<dbReference type="Proteomes" id="UP001056120">
    <property type="component" value="Linkage Group LG21"/>
</dbReference>
<evidence type="ECO:0000313" key="1">
    <source>
        <dbReference type="EMBL" id="KAI3731835.1"/>
    </source>
</evidence>
<keyword evidence="2" id="KW-1185">Reference proteome</keyword>
<reference evidence="2" key="1">
    <citation type="journal article" date="2022" name="Mol. Ecol. Resour.">
        <title>The genomes of chicory, endive, great burdock and yacon provide insights into Asteraceae palaeo-polyploidization history and plant inulin production.</title>
        <authorList>
            <person name="Fan W."/>
            <person name="Wang S."/>
            <person name="Wang H."/>
            <person name="Wang A."/>
            <person name="Jiang F."/>
            <person name="Liu H."/>
            <person name="Zhao H."/>
            <person name="Xu D."/>
            <person name="Zhang Y."/>
        </authorList>
    </citation>
    <scope>NUCLEOTIDE SEQUENCE [LARGE SCALE GENOMIC DNA]</scope>
    <source>
        <strain evidence="2">cv. Yunnan</strain>
    </source>
</reference>
<evidence type="ECO:0000313" key="2">
    <source>
        <dbReference type="Proteomes" id="UP001056120"/>
    </source>
</evidence>
<comment type="caution">
    <text evidence="1">The sequence shown here is derived from an EMBL/GenBank/DDBJ whole genome shotgun (WGS) entry which is preliminary data.</text>
</comment>
<sequence>MIGGPRLSWNRRIRVALGAAKGLAYLHSDLDQPKVINVYFKPSNILIDSSYNAKLSYFRMAKVEPVCDHPVNVALNAMQLLNMLTQPSYFALKCLKNPRRRPNAQELVNALEQIQELQIESFQKFYN</sequence>
<protein>
    <submittedName>
        <fullName evidence="1">Uncharacterized protein</fullName>
    </submittedName>
</protein>
<gene>
    <name evidence="1" type="ORF">L1987_63025</name>
</gene>
<name>A0ACB9CC77_9ASTR</name>
<dbReference type="EMBL" id="CM042038">
    <property type="protein sequence ID" value="KAI3731835.1"/>
    <property type="molecule type" value="Genomic_DNA"/>
</dbReference>
<reference evidence="1 2" key="2">
    <citation type="journal article" date="2022" name="Mol. Ecol. Resour.">
        <title>The genomes of chicory, endive, great burdock and yacon provide insights into Asteraceae paleo-polyploidization history and plant inulin production.</title>
        <authorList>
            <person name="Fan W."/>
            <person name="Wang S."/>
            <person name="Wang H."/>
            <person name="Wang A."/>
            <person name="Jiang F."/>
            <person name="Liu H."/>
            <person name="Zhao H."/>
            <person name="Xu D."/>
            <person name="Zhang Y."/>
        </authorList>
    </citation>
    <scope>NUCLEOTIDE SEQUENCE [LARGE SCALE GENOMIC DNA]</scope>
    <source>
        <strain evidence="2">cv. Yunnan</strain>
        <tissue evidence="1">Leaves</tissue>
    </source>
</reference>
<accession>A0ACB9CC77</accession>
<proteinExistence type="predicted"/>